<dbReference type="SUPFAM" id="SSF50346">
    <property type="entry name" value="PRC-barrel domain"/>
    <property type="match status" value="1"/>
</dbReference>
<dbReference type="Gene3D" id="2.30.30.240">
    <property type="entry name" value="PRC-barrel domain"/>
    <property type="match status" value="1"/>
</dbReference>
<dbReference type="RefSeq" id="WP_050674274.1">
    <property type="nucleotide sequence ID" value="NZ_CVRL01000045.1"/>
</dbReference>
<dbReference type="AlphaFoldDB" id="A0A0H5D6H9"/>
<gene>
    <name evidence="4" type="ORF">NIT7321_03539</name>
</gene>
<reference evidence="5" key="1">
    <citation type="submission" date="2015-05" db="EMBL/GenBank/DDBJ databases">
        <authorList>
            <person name="Rodrigo-Torres Lidia"/>
            <person name="Arahal R.David."/>
        </authorList>
    </citation>
    <scope>NUCLEOTIDE SEQUENCE [LARGE SCALE GENOMIC DNA]</scope>
    <source>
        <strain evidence="5">CECT 7321</strain>
    </source>
</reference>
<evidence type="ECO:0000256" key="1">
    <source>
        <dbReference type="SAM" id="MobiDB-lite"/>
    </source>
</evidence>
<accession>A0A0H5D6H9</accession>
<dbReference type="InterPro" id="IPR027275">
    <property type="entry name" value="PRC-brl_dom"/>
</dbReference>
<feature type="compositionally biased region" description="Polar residues" evidence="1">
    <location>
        <begin position="46"/>
        <end position="63"/>
    </location>
</feature>
<organism evidence="4 5">
    <name type="scientific">Phaeobacter italicus</name>
    <dbReference type="NCBI Taxonomy" id="481446"/>
    <lineage>
        <taxon>Bacteria</taxon>
        <taxon>Pseudomonadati</taxon>
        <taxon>Pseudomonadota</taxon>
        <taxon>Alphaproteobacteria</taxon>
        <taxon>Rhodobacterales</taxon>
        <taxon>Roseobacteraceae</taxon>
        <taxon>Phaeobacter</taxon>
    </lineage>
</organism>
<keyword evidence="2" id="KW-0732">Signal</keyword>
<dbReference type="Proteomes" id="UP000043764">
    <property type="component" value="Unassembled WGS sequence"/>
</dbReference>
<evidence type="ECO:0000313" key="4">
    <source>
        <dbReference type="EMBL" id="CRL12659.1"/>
    </source>
</evidence>
<evidence type="ECO:0000259" key="3">
    <source>
        <dbReference type="Pfam" id="PF05239"/>
    </source>
</evidence>
<sequence length="218" mass="22525">MTDLKAKTRILAGVTAAALMAGAGAAQATSVPRGEYKAQGEVETVGGQNETGSASIDTTTGTTVPRGEYKVDSGVETVNDQTPAFGDENVNDTAEAATTVPRGEYNKSDAAGDKTPLKSELTVADLVGTNVLGATGKDVGEIDYVIEQDGEIAGVIGVGGFLGLNEYTVAVPLSDMEFTRNGQLQLDARTEASLRSMPEIEEDAIIPLSDNLIVGDQV</sequence>
<dbReference type="STRING" id="481446.NIT7645_02862"/>
<name>A0A0H5D6H9_9RHOB</name>
<dbReference type="Pfam" id="PF05239">
    <property type="entry name" value="PRC"/>
    <property type="match status" value="1"/>
</dbReference>
<proteinExistence type="predicted"/>
<feature type="chain" id="PRO_5005217337" description="PRC-barrel domain-containing protein" evidence="2">
    <location>
        <begin position="29"/>
        <end position="218"/>
    </location>
</feature>
<evidence type="ECO:0000256" key="2">
    <source>
        <dbReference type="SAM" id="SignalP"/>
    </source>
</evidence>
<feature type="region of interest" description="Disordered" evidence="1">
    <location>
        <begin position="44"/>
        <end position="67"/>
    </location>
</feature>
<protein>
    <recommendedName>
        <fullName evidence="3">PRC-barrel domain-containing protein</fullName>
    </recommendedName>
</protein>
<dbReference type="EMBL" id="CVRL01000045">
    <property type="protein sequence ID" value="CRL12659.1"/>
    <property type="molecule type" value="Genomic_DNA"/>
</dbReference>
<feature type="signal peptide" evidence="2">
    <location>
        <begin position="1"/>
        <end position="28"/>
    </location>
</feature>
<feature type="domain" description="PRC-barrel" evidence="3">
    <location>
        <begin position="120"/>
        <end position="174"/>
    </location>
</feature>
<keyword evidence="5" id="KW-1185">Reference proteome</keyword>
<evidence type="ECO:0000313" key="5">
    <source>
        <dbReference type="Proteomes" id="UP000043764"/>
    </source>
</evidence>
<dbReference type="InterPro" id="IPR011033">
    <property type="entry name" value="PRC_barrel-like_sf"/>
</dbReference>